<dbReference type="EC" id="1.4.4.2" evidence="2"/>
<dbReference type="InterPro" id="IPR015421">
    <property type="entry name" value="PyrdxlP-dep_Trfase_major"/>
</dbReference>
<dbReference type="OrthoDB" id="9771867at2"/>
<accession>U4KSJ1</accession>
<evidence type="ECO:0000256" key="2">
    <source>
        <dbReference type="ARBA" id="ARBA00012134"/>
    </source>
</evidence>
<name>U4KSJ1_9MOLU</name>
<dbReference type="Gene3D" id="3.40.640.10">
    <property type="entry name" value="Type I PLP-dependent aspartate aminotransferase-like (Major domain)"/>
    <property type="match status" value="1"/>
</dbReference>
<dbReference type="STRING" id="61635.BN85300380"/>
<keyword evidence="3 6" id="KW-0560">Oxidoreductase</keyword>
<comment type="function">
    <text evidence="1">The glycine cleavage system catalyzes the degradation of glycine. The P protein binds the alpha-amino group of glycine through its pyridoxal phosphate cofactor; CO(2) is released and the remaining methylamine moiety is then transferred to the lipoamide cofactor of the H protein.</text>
</comment>
<comment type="catalytic activity">
    <reaction evidence="4">
        <text>N(6)-[(R)-lipoyl]-L-lysyl-[glycine-cleavage complex H protein] + glycine + H(+) = N(6)-[(R)-S(8)-aminomethyldihydrolipoyl]-L-lysyl-[glycine-cleavage complex H protein] + CO2</text>
        <dbReference type="Rhea" id="RHEA:24304"/>
        <dbReference type="Rhea" id="RHEA-COMP:10494"/>
        <dbReference type="Rhea" id="RHEA-COMP:10495"/>
        <dbReference type="ChEBI" id="CHEBI:15378"/>
        <dbReference type="ChEBI" id="CHEBI:16526"/>
        <dbReference type="ChEBI" id="CHEBI:57305"/>
        <dbReference type="ChEBI" id="CHEBI:83099"/>
        <dbReference type="ChEBI" id="CHEBI:83143"/>
        <dbReference type="EC" id="1.4.4.2"/>
    </reaction>
</comment>
<dbReference type="InterPro" id="IPR020581">
    <property type="entry name" value="GDC_P"/>
</dbReference>
<proteinExistence type="predicted"/>
<dbReference type="GO" id="GO:0004375">
    <property type="term" value="F:glycine dehydrogenase (decarboxylating) activity"/>
    <property type="evidence" value="ECO:0007669"/>
    <property type="project" value="UniProtKB-EC"/>
</dbReference>
<dbReference type="InterPro" id="IPR015422">
    <property type="entry name" value="PyrdxlP-dep_Trfase_small"/>
</dbReference>
<evidence type="ECO:0000259" key="5">
    <source>
        <dbReference type="Pfam" id="PF02347"/>
    </source>
</evidence>
<evidence type="ECO:0000313" key="6">
    <source>
        <dbReference type="EMBL" id="CCV65059.1"/>
    </source>
</evidence>
<feature type="domain" description="Glycine cleavage system P-protein N-terminal" evidence="5">
    <location>
        <begin position="3"/>
        <end position="428"/>
    </location>
</feature>
<evidence type="ECO:0000256" key="1">
    <source>
        <dbReference type="ARBA" id="ARBA00003788"/>
    </source>
</evidence>
<dbReference type="EMBL" id="FO681348">
    <property type="protein sequence ID" value="CCV65059.1"/>
    <property type="molecule type" value="Genomic_DNA"/>
</dbReference>
<dbReference type="NCBIfam" id="NF001696">
    <property type="entry name" value="PRK00451.1"/>
    <property type="match status" value="1"/>
</dbReference>
<evidence type="ECO:0000313" key="7">
    <source>
        <dbReference type="Proteomes" id="UP000032737"/>
    </source>
</evidence>
<dbReference type="Gene3D" id="3.90.1150.10">
    <property type="entry name" value="Aspartate Aminotransferase, domain 1"/>
    <property type="match status" value="1"/>
</dbReference>
<protein>
    <recommendedName>
        <fullName evidence="2">glycine dehydrogenase (aminomethyl-transferring)</fullName>
        <ecNumber evidence="2">1.4.4.2</ecNumber>
    </recommendedName>
</protein>
<sequence>MFKYFPHTEKDIKDMLEVTNVASVDELFNSIPSKLGYQYDYNLPRSMSENELRSHFKQLEKKNQPLITFRGGGIYDHYIPSAISEIVRREEFLTSYTPYQPEIAQGTLQYIFEFQSMICELTGMDVSNASMYDGATASAEAMFMATAITKRKKILISEALFDGVKEVIKTYAKYRQIEVIEVPSKEGHLALDLSHLEDIAGLIVQLPNKYGLIEDFSLIAQKVKEHKGLMIINSDLQVHSLIKSPREMGADISIGHLQSLGMPMFFGGAHAGFLATTKEHIRKMPGRICGLTNDIDGKRGFVLTLQAREQHIRREKANSNICSNQSLMALWATVYLSLMGKQGLKEVNEQCYKNSHYLEEQLLKLESFKRVYQGFYIKEFVIETTLDRNKLETYLIKKGFLSGIMLEEKQLIFSVTERRTKEEIDQFVCEIARFEHDTLR</sequence>
<dbReference type="InterPro" id="IPR015424">
    <property type="entry name" value="PyrdxlP-dep_Trfase"/>
</dbReference>
<evidence type="ECO:0000256" key="3">
    <source>
        <dbReference type="ARBA" id="ARBA00023002"/>
    </source>
</evidence>
<dbReference type="Pfam" id="PF02347">
    <property type="entry name" value="GDC-P"/>
    <property type="match status" value="1"/>
</dbReference>
<dbReference type="PANTHER" id="PTHR42806">
    <property type="entry name" value="GLYCINE CLEAVAGE SYSTEM P-PROTEIN"/>
    <property type="match status" value="1"/>
</dbReference>
<dbReference type="PIRSF" id="PIRSF006815">
    <property type="entry name" value="GcvPA"/>
    <property type="match status" value="1"/>
</dbReference>
<dbReference type="InterPro" id="IPR023010">
    <property type="entry name" value="GcvPA"/>
</dbReference>
<evidence type="ECO:0000256" key="4">
    <source>
        <dbReference type="ARBA" id="ARBA00049026"/>
    </source>
</evidence>
<dbReference type="AlphaFoldDB" id="U4KSJ1"/>
<organism evidence="6 7">
    <name type="scientific">Acholeplasma brassicae</name>
    <dbReference type="NCBI Taxonomy" id="61635"/>
    <lineage>
        <taxon>Bacteria</taxon>
        <taxon>Bacillati</taxon>
        <taxon>Mycoplasmatota</taxon>
        <taxon>Mollicutes</taxon>
        <taxon>Acholeplasmatales</taxon>
        <taxon>Acholeplasmataceae</taxon>
        <taxon>Acholeplasma</taxon>
    </lineage>
</organism>
<dbReference type="GO" id="GO:0006546">
    <property type="term" value="P:glycine catabolic process"/>
    <property type="evidence" value="ECO:0007669"/>
    <property type="project" value="InterPro"/>
</dbReference>
<gene>
    <name evidence="6" type="primary">gcvPA</name>
    <name evidence="6" type="ORF">BN85300380</name>
</gene>
<dbReference type="HOGENOM" id="CLU_004620_0_2_14"/>
<reference evidence="6 7" key="1">
    <citation type="journal article" date="2013" name="J. Mol. Microbiol. Biotechnol.">
        <title>Analysis of the Complete Genomes of Acholeplasma brassicae , A. palmae and A. laidlawii and Their Comparison to the Obligate Parasites from ' Candidatus Phytoplasma'.</title>
        <authorList>
            <person name="Kube M."/>
            <person name="Siewert C."/>
            <person name="Migdoll A.M."/>
            <person name="Duduk B."/>
            <person name="Holz S."/>
            <person name="Rabus R."/>
            <person name="Seemuller E."/>
            <person name="Mitrovic J."/>
            <person name="Muller I."/>
            <person name="Buttner C."/>
            <person name="Reinhardt R."/>
        </authorList>
    </citation>
    <scope>NUCLEOTIDE SEQUENCE [LARGE SCALE GENOMIC DNA]</scope>
    <source>
        <strain evidence="7">0502</strain>
    </source>
</reference>
<dbReference type="Proteomes" id="UP000032737">
    <property type="component" value="Chromosome"/>
</dbReference>
<dbReference type="PANTHER" id="PTHR42806:SF1">
    <property type="entry name" value="GLYCINE DEHYDROGENASE (DECARBOXYLATING)"/>
    <property type="match status" value="1"/>
</dbReference>
<dbReference type="SUPFAM" id="SSF53383">
    <property type="entry name" value="PLP-dependent transferases"/>
    <property type="match status" value="1"/>
</dbReference>
<dbReference type="CDD" id="cd00613">
    <property type="entry name" value="GDC-P"/>
    <property type="match status" value="1"/>
</dbReference>
<dbReference type="RefSeq" id="WP_030003933.1">
    <property type="nucleotide sequence ID" value="NC_022549.1"/>
</dbReference>
<dbReference type="InterPro" id="IPR049315">
    <property type="entry name" value="GDC-P_N"/>
</dbReference>
<dbReference type="GO" id="GO:0009116">
    <property type="term" value="P:nucleoside metabolic process"/>
    <property type="evidence" value="ECO:0007669"/>
    <property type="project" value="InterPro"/>
</dbReference>
<keyword evidence="7" id="KW-1185">Reference proteome</keyword>
<dbReference type="KEGG" id="abra:BN85300380"/>